<accession>A0A6G1HSB4</accession>
<reference evidence="2" key="1">
    <citation type="journal article" date="2020" name="Stud. Mycol.">
        <title>101 Dothideomycetes genomes: a test case for predicting lifestyles and emergence of pathogens.</title>
        <authorList>
            <person name="Haridas S."/>
            <person name="Albert R."/>
            <person name="Binder M."/>
            <person name="Bloem J."/>
            <person name="Labutti K."/>
            <person name="Salamov A."/>
            <person name="Andreopoulos B."/>
            <person name="Baker S."/>
            <person name="Barry K."/>
            <person name="Bills G."/>
            <person name="Bluhm B."/>
            <person name="Cannon C."/>
            <person name="Castanera R."/>
            <person name="Culley D."/>
            <person name="Daum C."/>
            <person name="Ezra D."/>
            <person name="Gonzalez J."/>
            <person name="Henrissat B."/>
            <person name="Kuo A."/>
            <person name="Liang C."/>
            <person name="Lipzen A."/>
            <person name="Lutzoni F."/>
            <person name="Magnuson J."/>
            <person name="Mondo S."/>
            <person name="Nolan M."/>
            <person name="Ohm R."/>
            <person name="Pangilinan J."/>
            <person name="Park H.-J."/>
            <person name="Ramirez L."/>
            <person name="Alfaro M."/>
            <person name="Sun H."/>
            <person name="Tritt A."/>
            <person name="Yoshinaga Y."/>
            <person name="Zwiers L.-H."/>
            <person name="Turgeon B."/>
            <person name="Goodwin S."/>
            <person name="Spatafora J."/>
            <person name="Crous P."/>
            <person name="Grigoriev I."/>
        </authorList>
    </citation>
    <scope>NUCLEOTIDE SEQUENCE</scope>
    <source>
        <strain evidence="2">CBS 262.69</strain>
    </source>
</reference>
<sequence>MTPLRRILSPAAIPIFLLVISLTFLLLIEIGNTHRNRALNNIYFLSIDVANVIPDNVPNAVQINDLVHSIGLRDFYKIGLWNYCSGTTEAGITYCSRPQASYYFDPVAIVFNAVAAGSSAFATDISAEYRSSLALVRRISHAIFALFLISTIFTFVFCLFAPCVPRLSRGVFFAAYIAMGIVALSTLAASIMATALFTVIRNVLKGTDNLNIHATVGPAMLAFMWIATAMQLLAFGTFCTLRPRRREGDWEK</sequence>
<feature type="transmembrane region" description="Helical" evidence="1">
    <location>
        <begin position="173"/>
        <end position="200"/>
    </location>
</feature>
<dbReference type="OrthoDB" id="2327445at2759"/>
<organism evidence="2 3">
    <name type="scientific">Trichodelitschia bisporula</name>
    <dbReference type="NCBI Taxonomy" id="703511"/>
    <lineage>
        <taxon>Eukaryota</taxon>
        <taxon>Fungi</taxon>
        <taxon>Dikarya</taxon>
        <taxon>Ascomycota</taxon>
        <taxon>Pezizomycotina</taxon>
        <taxon>Dothideomycetes</taxon>
        <taxon>Dothideomycetes incertae sedis</taxon>
        <taxon>Phaeotrichales</taxon>
        <taxon>Phaeotrichaceae</taxon>
        <taxon>Trichodelitschia</taxon>
    </lineage>
</organism>
<feature type="transmembrane region" description="Helical" evidence="1">
    <location>
        <begin position="102"/>
        <end position="122"/>
    </location>
</feature>
<dbReference type="GO" id="GO:0031505">
    <property type="term" value="P:fungal-type cell wall organization"/>
    <property type="evidence" value="ECO:0007669"/>
    <property type="project" value="TreeGrafter"/>
</dbReference>
<keyword evidence="1" id="KW-1133">Transmembrane helix</keyword>
<proteinExistence type="predicted"/>
<dbReference type="GO" id="GO:0051285">
    <property type="term" value="C:cell cortex of cell tip"/>
    <property type="evidence" value="ECO:0007669"/>
    <property type="project" value="TreeGrafter"/>
</dbReference>
<evidence type="ECO:0000313" key="2">
    <source>
        <dbReference type="EMBL" id="KAF2398948.1"/>
    </source>
</evidence>
<feature type="transmembrane region" description="Helical" evidence="1">
    <location>
        <begin position="6"/>
        <end position="28"/>
    </location>
</feature>
<dbReference type="EMBL" id="ML996698">
    <property type="protein sequence ID" value="KAF2398948.1"/>
    <property type="molecule type" value="Genomic_DNA"/>
</dbReference>
<dbReference type="PANTHER" id="PTHR28019:SF2">
    <property type="entry name" value="CELL MEMBRANE PROTEIN YLR413W-RELATED"/>
    <property type="match status" value="1"/>
</dbReference>
<dbReference type="InterPro" id="IPR052413">
    <property type="entry name" value="SUR7_domain"/>
</dbReference>
<feature type="transmembrane region" description="Helical" evidence="1">
    <location>
        <begin position="220"/>
        <end position="241"/>
    </location>
</feature>
<feature type="transmembrane region" description="Helical" evidence="1">
    <location>
        <begin position="142"/>
        <end position="161"/>
    </location>
</feature>
<gene>
    <name evidence="2" type="ORF">EJ06DRAFT_582965</name>
</gene>
<dbReference type="Proteomes" id="UP000799640">
    <property type="component" value="Unassembled WGS sequence"/>
</dbReference>
<keyword evidence="1" id="KW-0812">Transmembrane</keyword>
<dbReference type="AlphaFoldDB" id="A0A6G1HSB4"/>
<protein>
    <recommendedName>
        <fullName evidence="4">SUR7-domain-containing protein</fullName>
    </recommendedName>
</protein>
<dbReference type="GO" id="GO:0005886">
    <property type="term" value="C:plasma membrane"/>
    <property type="evidence" value="ECO:0007669"/>
    <property type="project" value="InterPro"/>
</dbReference>
<evidence type="ECO:0000256" key="1">
    <source>
        <dbReference type="SAM" id="Phobius"/>
    </source>
</evidence>
<name>A0A6G1HSB4_9PEZI</name>
<evidence type="ECO:0008006" key="4">
    <source>
        <dbReference type="Google" id="ProtNLM"/>
    </source>
</evidence>
<evidence type="ECO:0000313" key="3">
    <source>
        <dbReference type="Proteomes" id="UP000799640"/>
    </source>
</evidence>
<keyword evidence="1" id="KW-0472">Membrane</keyword>
<keyword evidence="3" id="KW-1185">Reference proteome</keyword>
<dbReference type="InterPro" id="IPR009571">
    <property type="entry name" value="SUR7/Rim9-like_fungi"/>
</dbReference>
<dbReference type="Pfam" id="PF06687">
    <property type="entry name" value="SUR7"/>
    <property type="match status" value="1"/>
</dbReference>
<dbReference type="PANTHER" id="PTHR28019">
    <property type="entry name" value="CELL MEMBRANE PROTEIN YLR413W-RELATED"/>
    <property type="match status" value="1"/>
</dbReference>